<proteinExistence type="predicted"/>
<organism evidence="1 2">
    <name type="scientific">Kushneria marisflavi</name>
    <dbReference type="NCBI Taxonomy" id="157779"/>
    <lineage>
        <taxon>Bacteria</taxon>
        <taxon>Pseudomonadati</taxon>
        <taxon>Pseudomonadota</taxon>
        <taxon>Gammaproteobacteria</taxon>
        <taxon>Oceanospirillales</taxon>
        <taxon>Halomonadaceae</taxon>
        <taxon>Kushneria</taxon>
    </lineage>
</organism>
<dbReference type="NCBIfam" id="TIGR03236">
    <property type="entry name" value="dnd_assoc_1"/>
    <property type="match status" value="1"/>
</dbReference>
<gene>
    <name evidence="1" type="ORF">B9H00_08700</name>
</gene>
<sequence length="448" mass="51086">MSVHENLSVINDQKIKEKNFVNHYLTFRQQRGDRNTDPDTYSVGGELLSIGLRQSLKKGQNLGTFIEACRARLAQRIDEPEFLDLLEAMYFANDASGLFEVSPDFMLFKSGSSNSGNTKHVGEVLSGLLAESRTSIQAGGNNVNFLEHEILDEFKKIIDSFEPENKIASYLPFLADNFAKDFKLLCQYSGYMMHGLKAFIALYNFLYSSQLALNINSWKSEPESKPLFFILDTEKASTERKQVRSAVQELREKVADLFPMLSALEYLNQPDCKSATRYPLWAIRAYLQECSSSDREDLVNRLSIFLENYRDSRKLSPWVDPIAASDEILNAILMTSKEIFSKPGSGQLTVKKKVVSAFENEVARHFIQNRRRGGNVLTINQDYLLLLTNLAVGSESRLQFQRLIEEFQARGVWFDLQSQQALIEFYERVGNLERMSDSGDAVYVRKTI</sequence>
<dbReference type="RefSeq" id="WP_086900332.1">
    <property type="nucleotide sequence ID" value="NZ_CP021358.1"/>
</dbReference>
<dbReference type="Proteomes" id="UP000194457">
    <property type="component" value="Chromosome"/>
</dbReference>
<dbReference type="OrthoDB" id="2590988at2"/>
<name>A0A240UNQ7_9GAMM</name>
<dbReference type="InterPro" id="IPR017645">
    <property type="entry name" value="Dnd_assoc_1"/>
</dbReference>
<dbReference type="AlphaFoldDB" id="A0A240UNQ7"/>
<accession>A0A240UNQ7</accession>
<keyword evidence="2" id="KW-1185">Reference proteome</keyword>
<protein>
    <submittedName>
        <fullName evidence="1">DNA phosphorothioation-dependent restriction protein DptG</fullName>
    </submittedName>
</protein>
<evidence type="ECO:0000313" key="1">
    <source>
        <dbReference type="EMBL" id="ART63124.1"/>
    </source>
</evidence>
<dbReference type="EMBL" id="CP021358">
    <property type="protein sequence ID" value="ART63124.1"/>
    <property type="molecule type" value="Genomic_DNA"/>
</dbReference>
<dbReference type="KEGG" id="kma:B9H00_08700"/>
<evidence type="ECO:0000313" key="2">
    <source>
        <dbReference type="Proteomes" id="UP000194457"/>
    </source>
</evidence>
<dbReference type="REBASE" id="202735">
    <property type="entry name" value="KmaSW32DptGP"/>
</dbReference>
<reference evidence="1 2" key="1">
    <citation type="submission" date="2017-05" db="EMBL/GenBank/DDBJ databases">
        <authorList>
            <person name="Song R."/>
            <person name="Chenine A.L."/>
            <person name="Ruprecht R.M."/>
        </authorList>
    </citation>
    <scope>NUCLEOTIDE SEQUENCE [LARGE SCALE GENOMIC DNA]</scope>
    <source>
        <strain evidence="1">SW32</strain>
    </source>
</reference>